<protein>
    <submittedName>
        <fullName evidence="1">Domain of uncharacterized function (DUF1848)</fullName>
    </submittedName>
</protein>
<evidence type="ECO:0000313" key="2">
    <source>
        <dbReference type="Proteomes" id="UP000214973"/>
    </source>
</evidence>
<accession>A0A239Z1E6</accession>
<dbReference type="KEGG" id="vrm:44547418_00960"/>
<sequence length="312" mass="36125">MILQTGQRTDIPAFYGLWFANRIREGYVDVRNPYHPELITRYRINPDIVDGIAFCTKNPGPFIPYMDVIDPYRQYWHMTITPYGTDIEPFVPPYETVIAGFKKISMLLNPQSMVWRYDPIMLTHAYTFDYHCESFHKMAKMLEGYTDTVVVSFIDMFDKVAQNFPDGYRPDIETQMKLIGEFVSIAKAHHMELKTCGEGPIFFNIGANTSGCLTLDCYERAWRVKLKAPKRTPARPECSCYLHGDIGAYDSCSHLCRYCYANTNQEAVRRNRLRHDPDSSLLLGHVLTGDIIRMSNETSWIIDEPYTQDSLF</sequence>
<name>A0A239Z1E6_9FIRM</name>
<keyword evidence="2" id="KW-1185">Reference proteome</keyword>
<dbReference type="AlphaFoldDB" id="A0A239Z1E6"/>
<dbReference type="RefSeq" id="WP_095065928.1">
    <property type="nucleotide sequence ID" value="NZ_LT906470.1"/>
</dbReference>
<gene>
    <name evidence="1" type="ORF">SAMEA44547418_00960</name>
</gene>
<proteinExistence type="predicted"/>
<dbReference type="Pfam" id="PF08902">
    <property type="entry name" value="DUF1848"/>
    <property type="match status" value="1"/>
</dbReference>
<dbReference type="EMBL" id="LT906470">
    <property type="protein sequence ID" value="SNV65261.1"/>
    <property type="molecule type" value="Genomic_DNA"/>
</dbReference>
<evidence type="ECO:0000313" key="1">
    <source>
        <dbReference type="EMBL" id="SNV65261.1"/>
    </source>
</evidence>
<dbReference type="InterPro" id="IPR014998">
    <property type="entry name" value="DUF1848"/>
</dbReference>
<reference evidence="1 2" key="1">
    <citation type="submission" date="2017-06" db="EMBL/GenBank/DDBJ databases">
        <authorList>
            <consortium name="Pathogen Informatics"/>
        </authorList>
    </citation>
    <scope>NUCLEOTIDE SEQUENCE [LARGE SCALE GENOMIC DNA]</scope>
    <source>
        <strain evidence="1 2">NCTC12018</strain>
    </source>
</reference>
<dbReference type="Proteomes" id="UP000214973">
    <property type="component" value="Chromosome 1"/>
</dbReference>
<organism evidence="1 2">
    <name type="scientific">Veillonella rodentium</name>
    <dbReference type="NCBI Taxonomy" id="248315"/>
    <lineage>
        <taxon>Bacteria</taxon>
        <taxon>Bacillati</taxon>
        <taxon>Bacillota</taxon>
        <taxon>Negativicutes</taxon>
        <taxon>Veillonellales</taxon>
        <taxon>Veillonellaceae</taxon>
        <taxon>Veillonella</taxon>
    </lineage>
</organism>